<dbReference type="Gramene" id="CDF38428">
    <property type="protein sequence ID" value="CDF38428"/>
    <property type="gene ID" value="CHC_T00006161001"/>
</dbReference>
<feature type="region of interest" description="Disordered" evidence="9">
    <location>
        <begin position="1"/>
        <end position="38"/>
    </location>
</feature>
<organism evidence="10 11">
    <name type="scientific">Chondrus crispus</name>
    <name type="common">Carrageen Irish moss</name>
    <name type="synonym">Polymorpha crispa</name>
    <dbReference type="NCBI Taxonomy" id="2769"/>
    <lineage>
        <taxon>Eukaryota</taxon>
        <taxon>Rhodophyta</taxon>
        <taxon>Florideophyceae</taxon>
        <taxon>Rhodymeniophycidae</taxon>
        <taxon>Gigartinales</taxon>
        <taxon>Gigartinaceae</taxon>
        <taxon>Chondrus</taxon>
    </lineage>
</organism>
<feature type="compositionally biased region" description="Low complexity" evidence="9">
    <location>
        <begin position="171"/>
        <end position="182"/>
    </location>
</feature>
<dbReference type="InterPro" id="IPR025574">
    <property type="entry name" value="Nucleoporin_FG_rpt"/>
</dbReference>
<dbReference type="GeneID" id="17326074"/>
<proteinExistence type="predicted"/>
<dbReference type="GO" id="GO:0017056">
    <property type="term" value="F:structural constituent of nuclear pore"/>
    <property type="evidence" value="ECO:0007669"/>
    <property type="project" value="InterPro"/>
</dbReference>
<dbReference type="GO" id="GO:0008139">
    <property type="term" value="F:nuclear localization sequence binding"/>
    <property type="evidence" value="ECO:0007669"/>
    <property type="project" value="InterPro"/>
</dbReference>
<feature type="region of interest" description="Disordered" evidence="9">
    <location>
        <begin position="157"/>
        <end position="184"/>
    </location>
</feature>
<dbReference type="InterPro" id="IPR024882">
    <property type="entry name" value="NUP58/p45/49"/>
</dbReference>
<evidence type="ECO:0000256" key="8">
    <source>
        <dbReference type="SAM" id="Coils"/>
    </source>
</evidence>
<feature type="compositionally biased region" description="Basic and acidic residues" evidence="9">
    <location>
        <begin position="454"/>
        <end position="473"/>
    </location>
</feature>
<evidence type="ECO:0000256" key="3">
    <source>
        <dbReference type="ARBA" id="ARBA00022816"/>
    </source>
</evidence>
<dbReference type="OrthoDB" id="5854at2759"/>
<reference evidence="11" key="1">
    <citation type="journal article" date="2013" name="Proc. Natl. Acad. Sci. U.S.A.">
        <title>Genome structure and metabolic features in the red seaweed Chondrus crispus shed light on evolution of the Archaeplastida.</title>
        <authorList>
            <person name="Collen J."/>
            <person name="Porcel B."/>
            <person name="Carre W."/>
            <person name="Ball S.G."/>
            <person name="Chaparro C."/>
            <person name="Tonon T."/>
            <person name="Barbeyron T."/>
            <person name="Michel G."/>
            <person name="Noel B."/>
            <person name="Valentin K."/>
            <person name="Elias M."/>
            <person name="Artiguenave F."/>
            <person name="Arun A."/>
            <person name="Aury J.M."/>
            <person name="Barbosa-Neto J.F."/>
            <person name="Bothwell J.H."/>
            <person name="Bouget F.Y."/>
            <person name="Brillet L."/>
            <person name="Cabello-Hurtado F."/>
            <person name="Capella-Gutierrez S."/>
            <person name="Charrier B."/>
            <person name="Cladiere L."/>
            <person name="Cock J.M."/>
            <person name="Coelho S.M."/>
            <person name="Colleoni C."/>
            <person name="Czjzek M."/>
            <person name="Da Silva C."/>
            <person name="Delage L."/>
            <person name="Denoeud F."/>
            <person name="Deschamps P."/>
            <person name="Dittami S.M."/>
            <person name="Gabaldon T."/>
            <person name="Gachon C.M."/>
            <person name="Groisillier A."/>
            <person name="Herve C."/>
            <person name="Jabbari K."/>
            <person name="Katinka M."/>
            <person name="Kloareg B."/>
            <person name="Kowalczyk N."/>
            <person name="Labadie K."/>
            <person name="Leblanc C."/>
            <person name="Lopez P.J."/>
            <person name="McLachlan D.H."/>
            <person name="Meslet-Cladiere L."/>
            <person name="Moustafa A."/>
            <person name="Nehr Z."/>
            <person name="Nyvall Collen P."/>
            <person name="Panaud O."/>
            <person name="Partensky F."/>
            <person name="Poulain J."/>
            <person name="Rensing S.A."/>
            <person name="Rousvoal S."/>
            <person name="Samson G."/>
            <person name="Symeonidi A."/>
            <person name="Weissenbach J."/>
            <person name="Zambounis A."/>
            <person name="Wincker P."/>
            <person name="Boyen C."/>
        </authorList>
    </citation>
    <scope>NUCLEOTIDE SEQUENCE [LARGE SCALE GENOMIC DNA]</scope>
    <source>
        <strain evidence="11">cv. Stackhouse</strain>
    </source>
</reference>
<feature type="region of interest" description="Disordered" evidence="9">
    <location>
        <begin position="524"/>
        <end position="575"/>
    </location>
</feature>
<feature type="compositionally biased region" description="Polar residues" evidence="9">
    <location>
        <begin position="1"/>
        <end position="15"/>
    </location>
</feature>
<feature type="compositionally biased region" description="Gly residues" evidence="9">
    <location>
        <begin position="528"/>
        <end position="539"/>
    </location>
</feature>
<dbReference type="RefSeq" id="XP_005718321.1">
    <property type="nucleotide sequence ID" value="XM_005718264.1"/>
</dbReference>
<sequence>MSIFGQTQGASQPTFGTAAPTFGVPAQNSFRGPVQNAAPQFGANQQTSQSIFGGAQSSQSLFGATTQSSQSLFGAPTQAPSLFGASQQSSASLFRGQAQSASLFGAPQQSSASLFGAPATQPSLFGAQAQSTTASFGAPGSSSSLFGAPAQGASLFGAQSQNPPSLFGAAPQQQQPQQSQSQTSEINLRTRVWQLPQNFQTDLFAVERHLREQRIKGTQLLSTGSNFDSDIAQTKTRSTNITRRLAKLRAVLEALRANSETLKAAVRIERGSTEPVVLALENLSKNSFRSEAVLFDDAFSFNYHGSSVQMRDRVTHVPEDYFSRTLDELESRAHEYKREIDEIAEFLRAKGLVLSRSGGKSAIAPSSHSATGTANGSLLDSISQRQFGIGLGANDMSMESRGKTIEDIIRRQYEYFMVVASHIGGVHENLWALREQFLQLLRVRDPDALNPFELADRREKAEEQRRQSAENKAAENGFGFSMNESANPAAAAAGQSAPLNIQGGSTGAAGGIFGAVGNTGSSDKGASLFGGGSSTGAGLFGQTSGSGANQDSSLNPGPNPASNAAKRLATGRRKR</sequence>
<evidence type="ECO:0000256" key="2">
    <source>
        <dbReference type="ARBA" id="ARBA00022448"/>
    </source>
</evidence>
<keyword evidence="4" id="KW-0653">Protein transport</keyword>
<keyword evidence="5" id="KW-0811">Translocation</keyword>
<keyword evidence="8" id="KW-0175">Coiled coil</keyword>
<evidence type="ECO:0000256" key="9">
    <source>
        <dbReference type="SAM" id="MobiDB-lite"/>
    </source>
</evidence>
<dbReference type="KEGG" id="ccp:CHC_T00006161001"/>
<comment type="subcellular location">
    <subcellularLocation>
        <location evidence="1">Nucleus</location>
        <location evidence="1">Nuclear pore complex</location>
    </subcellularLocation>
</comment>
<keyword evidence="11" id="KW-1185">Reference proteome</keyword>
<dbReference type="AlphaFoldDB" id="R7QKY7"/>
<dbReference type="GO" id="GO:0051028">
    <property type="term" value="P:mRNA transport"/>
    <property type="evidence" value="ECO:0007669"/>
    <property type="project" value="UniProtKB-KW"/>
</dbReference>
<evidence type="ECO:0000313" key="11">
    <source>
        <dbReference type="Proteomes" id="UP000012073"/>
    </source>
</evidence>
<keyword evidence="2" id="KW-0813">Transport</keyword>
<dbReference type="PANTHER" id="PTHR13437">
    <property type="entry name" value="NUCLEOPORIN P58/P45 NUCLEOPORIN-LIKE PROTEIN 1"/>
    <property type="match status" value="1"/>
</dbReference>
<dbReference type="Pfam" id="PF13634">
    <property type="entry name" value="Nucleoporin_FG"/>
    <property type="match status" value="2"/>
</dbReference>
<dbReference type="PANTHER" id="PTHR13437:SF2">
    <property type="entry name" value="NUCLEOPORIN P58_P45"/>
    <property type="match status" value="1"/>
</dbReference>
<dbReference type="STRING" id="2769.R7QKY7"/>
<accession>R7QKY7</accession>
<gene>
    <name evidence="10" type="ORF">CHC_T00006161001</name>
</gene>
<keyword evidence="7" id="KW-0539">Nucleus</keyword>
<keyword evidence="3" id="KW-0509">mRNA transport</keyword>
<protein>
    <recommendedName>
        <fullName evidence="12">Nucleoporin Nup54 alpha-helical domain-containing protein</fullName>
    </recommendedName>
</protein>
<feature type="compositionally biased region" description="Polar residues" evidence="9">
    <location>
        <begin position="542"/>
        <end position="562"/>
    </location>
</feature>
<dbReference type="OMA" id="KVENVHQ"/>
<evidence type="ECO:0000256" key="1">
    <source>
        <dbReference type="ARBA" id="ARBA00004567"/>
    </source>
</evidence>
<evidence type="ECO:0000256" key="6">
    <source>
        <dbReference type="ARBA" id="ARBA00023132"/>
    </source>
</evidence>
<evidence type="ECO:0000256" key="7">
    <source>
        <dbReference type="ARBA" id="ARBA00023242"/>
    </source>
</evidence>
<name>R7QKY7_CHOCR</name>
<evidence type="ECO:0000313" key="10">
    <source>
        <dbReference type="EMBL" id="CDF38428.1"/>
    </source>
</evidence>
<dbReference type="Proteomes" id="UP000012073">
    <property type="component" value="Unassembled WGS sequence"/>
</dbReference>
<evidence type="ECO:0008006" key="12">
    <source>
        <dbReference type="Google" id="ProtNLM"/>
    </source>
</evidence>
<dbReference type="GO" id="GO:0005643">
    <property type="term" value="C:nuclear pore"/>
    <property type="evidence" value="ECO:0007669"/>
    <property type="project" value="UniProtKB-SubCell"/>
</dbReference>
<dbReference type="Gene3D" id="6.10.140.1350">
    <property type="match status" value="1"/>
</dbReference>
<dbReference type="GO" id="GO:0015031">
    <property type="term" value="P:protein transport"/>
    <property type="evidence" value="ECO:0007669"/>
    <property type="project" value="UniProtKB-KW"/>
</dbReference>
<dbReference type="EMBL" id="HG001932">
    <property type="protein sequence ID" value="CDF38428.1"/>
    <property type="molecule type" value="Genomic_DNA"/>
</dbReference>
<evidence type="ECO:0000256" key="4">
    <source>
        <dbReference type="ARBA" id="ARBA00022927"/>
    </source>
</evidence>
<feature type="coiled-coil region" evidence="8">
    <location>
        <begin position="238"/>
        <end position="265"/>
    </location>
</feature>
<keyword evidence="6" id="KW-0906">Nuclear pore complex</keyword>
<feature type="region of interest" description="Disordered" evidence="9">
    <location>
        <begin position="454"/>
        <end position="482"/>
    </location>
</feature>
<evidence type="ECO:0000256" key="5">
    <source>
        <dbReference type="ARBA" id="ARBA00023010"/>
    </source>
</evidence>